<name>W1PWI9_AMBTC</name>
<evidence type="ECO:0000313" key="1">
    <source>
        <dbReference type="EMBL" id="ERN12229.1"/>
    </source>
</evidence>
<reference evidence="2" key="1">
    <citation type="journal article" date="2013" name="Science">
        <title>The Amborella genome and the evolution of flowering plants.</title>
        <authorList>
            <consortium name="Amborella Genome Project"/>
        </authorList>
    </citation>
    <scope>NUCLEOTIDE SEQUENCE [LARGE SCALE GENOMIC DNA]</scope>
</reference>
<dbReference type="AlphaFoldDB" id="W1PWI9"/>
<organism evidence="1 2">
    <name type="scientific">Amborella trichopoda</name>
    <dbReference type="NCBI Taxonomy" id="13333"/>
    <lineage>
        <taxon>Eukaryota</taxon>
        <taxon>Viridiplantae</taxon>
        <taxon>Streptophyta</taxon>
        <taxon>Embryophyta</taxon>
        <taxon>Tracheophyta</taxon>
        <taxon>Spermatophyta</taxon>
        <taxon>Magnoliopsida</taxon>
        <taxon>Amborellales</taxon>
        <taxon>Amborellaceae</taxon>
        <taxon>Amborella</taxon>
    </lineage>
</organism>
<dbReference type="Proteomes" id="UP000017836">
    <property type="component" value="Unassembled WGS sequence"/>
</dbReference>
<accession>W1PWI9</accession>
<dbReference type="HOGENOM" id="CLU_1998357_0_0_1"/>
<proteinExistence type="predicted"/>
<gene>
    <name evidence="1" type="ORF">AMTR_s00034p00210170</name>
</gene>
<protein>
    <submittedName>
        <fullName evidence="1">Uncharacterized protein</fullName>
    </submittedName>
</protein>
<dbReference type="Gramene" id="ERN12229">
    <property type="protein sequence ID" value="ERN12229"/>
    <property type="gene ID" value="AMTR_s00034p00210170"/>
</dbReference>
<feature type="non-terminal residue" evidence="1">
    <location>
        <position position="1"/>
    </location>
</feature>
<sequence>FKDRCSIFSLVSMTGIVKSQVRSLVSRTGIVESQVAIVFQGQGPMKLFGFEYHGCMASVVSLLCSIFSLVSRTDAPFSHYFQGQALWNLVLASSLVSRTGIVKIPSGYHLHSHRHCGIPSGYHLI</sequence>
<dbReference type="EMBL" id="KI392616">
    <property type="protein sequence ID" value="ERN12229.1"/>
    <property type="molecule type" value="Genomic_DNA"/>
</dbReference>
<evidence type="ECO:0000313" key="2">
    <source>
        <dbReference type="Proteomes" id="UP000017836"/>
    </source>
</evidence>
<keyword evidence="2" id="KW-1185">Reference proteome</keyword>